<proteinExistence type="predicted"/>
<name>A0A6C0DZH0_9ZZZZ</name>
<dbReference type="EMBL" id="MN739708">
    <property type="protein sequence ID" value="QHT22286.1"/>
    <property type="molecule type" value="Genomic_DNA"/>
</dbReference>
<evidence type="ECO:0008006" key="4">
    <source>
        <dbReference type="Google" id="ProtNLM"/>
    </source>
</evidence>
<dbReference type="InterPro" id="IPR001841">
    <property type="entry name" value="Znf_RING"/>
</dbReference>
<dbReference type="GO" id="GO:0008270">
    <property type="term" value="F:zinc ion binding"/>
    <property type="evidence" value="ECO:0007669"/>
    <property type="project" value="InterPro"/>
</dbReference>
<accession>A0A6C0DZH0</accession>
<dbReference type="PROSITE" id="PS50089">
    <property type="entry name" value="ZF_RING_2"/>
    <property type="match status" value="1"/>
</dbReference>
<dbReference type="PROSITE" id="PS50966">
    <property type="entry name" value="ZF_SWIM"/>
    <property type="match status" value="1"/>
</dbReference>
<evidence type="ECO:0000313" key="3">
    <source>
        <dbReference type="EMBL" id="QHT22286.1"/>
    </source>
</evidence>
<dbReference type="AlphaFoldDB" id="A0A6C0DZH0"/>
<dbReference type="InterPro" id="IPR007527">
    <property type="entry name" value="Znf_SWIM"/>
</dbReference>
<sequence>MENAHTIDKRKLKSIWQNIVLQSIYCKHESDHNIVTYFNVIGASGNIYTITVRCDTQTEEIMYSCTCPDFCYRQRECKHLYWISKNAYEAQNPNQWQIYDILEVWSNNVSSWEYPHGRNDTCPICIDNIDYHNERTLCCISECYNSMHYNCWWRYNKASRDFKCTICRTYLI</sequence>
<organism evidence="3">
    <name type="scientific">viral metagenome</name>
    <dbReference type="NCBI Taxonomy" id="1070528"/>
    <lineage>
        <taxon>unclassified sequences</taxon>
        <taxon>metagenomes</taxon>
        <taxon>organismal metagenomes</taxon>
    </lineage>
</organism>
<feature type="domain" description="RING-type" evidence="1">
    <location>
        <begin position="122"/>
        <end position="168"/>
    </location>
</feature>
<evidence type="ECO:0000259" key="2">
    <source>
        <dbReference type="PROSITE" id="PS50966"/>
    </source>
</evidence>
<feature type="domain" description="SWIM-type" evidence="2">
    <location>
        <begin position="50"/>
        <end position="88"/>
    </location>
</feature>
<protein>
    <recommendedName>
        <fullName evidence="4">SWIM-type domain-containing protein</fullName>
    </recommendedName>
</protein>
<evidence type="ECO:0000259" key="1">
    <source>
        <dbReference type="PROSITE" id="PS50089"/>
    </source>
</evidence>
<reference evidence="3" key="1">
    <citation type="journal article" date="2020" name="Nature">
        <title>Giant virus diversity and host interactions through global metagenomics.</title>
        <authorList>
            <person name="Schulz F."/>
            <person name="Roux S."/>
            <person name="Paez-Espino D."/>
            <person name="Jungbluth S."/>
            <person name="Walsh D.A."/>
            <person name="Denef V.J."/>
            <person name="McMahon K.D."/>
            <person name="Konstantinidis K.T."/>
            <person name="Eloe-Fadrosh E.A."/>
            <person name="Kyrpides N.C."/>
            <person name="Woyke T."/>
        </authorList>
    </citation>
    <scope>NUCLEOTIDE SEQUENCE</scope>
    <source>
        <strain evidence="3">GVMAG-M-3300023179-107</strain>
    </source>
</reference>